<proteinExistence type="predicted"/>
<protein>
    <recommendedName>
        <fullName evidence="2">Class I SAM-dependent methyltransferase</fullName>
    </recommendedName>
</protein>
<comment type="caution">
    <text evidence="1">The sequence shown here is derived from an EMBL/GenBank/DDBJ whole genome shotgun (WGS) entry which is preliminary data.</text>
</comment>
<name>A0A0F9SIY1_9ZZZZ</name>
<dbReference type="EMBL" id="LAZR01001935">
    <property type="protein sequence ID" value="KKN36886.1"/>
    <property type="molecule type" value="Genomic_DNA"/>
</dbReference>
<reference evidence="1" key="1">
    <citation type="journal article" date="2015" name="Nature">
        <title>Complex archaea that bridge the gap between prokaryotes and eukaryotes.</title>
        <authorList>
            <person name="Spang A."/>
            <person name="Saw J.H."/>
            <person name="Jorgensen S.L."/>
            <person name="Zaremba-Niedzwiedzka K."/>
            <person name="Martijn J."/>
            <person name="Lind A.E."/>
            <person name="van Eijk R."/>
            <person name="Schleper C."/>
            <person name="Guy L."/>
            <person name="Ettema T.J."/>
        </authorList>
    </citation>
    <scope>NUCLEOTIDE SEQUENCE</scope>
</reference>
<organism evidence="1">
    <name type="scientific">marine sediment metagenome</name>
    <dbReference type="NCBI Taxonomy" id="412755"/>
    <lineage>
        <taxon>unclassified sequences</taxon>
        <taxon>metagenomes</taxon>
        <taxon>ecological metagenomes</taxon>
    </lineage>
</organism>
<accession>A0A0F9SIY1</accession>
<evidence type="ECO:0008006" key="2">
    <source>
        <dbReference type="Google" id="ProtNLM"/>
    </source>
</evidence>
<dbReference type="Gene3D" id="3.40.50.150">
    <property type="entry name" value="Vaccinia Virus protein VP39"/>
    <property type="match status" value="1"/>
</dbReference>
<dbReference type="InterPro" id="IPR029063">
    <property type="entry name" value="SAM-dependent_MTases_sf"/>
</dbReference>
<dbReference type="SUPFAM" id="SSF53335">
    <property type="entry name" value="S-adenosyl-L-methionine-dependent methyltransferases"/>
    <property type="match status" value="1"/>
</dbReference>
<sequence>MRSLIAHNQRQLILDQIPEQGKMLEWGCGGSTIWFLSQRSDFALVSIEHNKKWAKKVNKQVKRRGFLNRHNLILRQGRYIGSNGMPFEENPSGLSEYILPPVKMSEFDVILVDGVARGSCLAVMRNSVKSGTNVFLHDAQRKWYQWAQHFYPVAEIIKPTKGDYPADLWRCVA</sequence>
<gene>
    <name evidence="1" type="ORF">LCGC14_0768960</name>
</gene>
<dbReference type="AlphaFoldDB" id="A0A0F9SIY1"/>
<evidence type="ECO:0000313" key="1">
    <source>
        <dbReference type="EMBL" id="KKN36886.1"/>
    </source>
</evidence>